<dbReference type="EMBL" id="LR743508">
    <property type="protein sequence ID" value="CAA2109542.1"/>
    <property type="molecule type" value="Genomic_DNA"/>
</dbReference>
<keyword evidence="1" id="KW-0805">Transcription regulation</keyword>
<dbReference type="GO" id="GO:0003700">
    <property type="term" value="F:DNA-binding transcription factor activity"/>
    <property type="evidence" value="ECO:0007669"/>
    <property type="project" value="InterPro"/>
</dbReference>
<dbReference type="SUPFAM" id="SSF46689">
    <property type="entry name" value="Homeodomain-like"/>
    <property type="match status" value="2"/>
</dbReference>
<dbReference type="InterPro" id="IPR050204">
    <property type="entry name" value="AraC_XylS_family_regulators"/>
</dbReference>
<dbReference type="AlphaFoldDB" id="A0A679JJY6"/>
<dbReference type="PROSITE" id="PS01124">
    <property type="entry name" value="HTH_ARAC_FAMILY_2"/>
    <property type="match status" value="1"/>
</dbReference>
<dbReference type="InterPro" id="IPR032783">
    <property type="entry name" value="AraC_lig"/>
</dbReference>
<dbReference type="InterPro" id="IPR018062">
    <property type="entry name" value="HTH_AraC-typ_CS"/>
</dbReference>
<evidence type="ECO:0000256" key="3">
    <source>
        <dbReference type="ARBA" id="ARBA00023163"/>
    </source>
</evidence>
<dbReference type="Gene3D" id="1.10.10.60">
    <property type="entry name" value="Homeodomain-like"/>
    <property type="match status" value="1"/>
</dbReference>
<gene>
    <name evidence="5" type="primary">rclR_7</name>
    <name evidence="5" type="ORF">VVAX_05813</name>
</gene>
<organism evidence="5">
    <name type="scientific">Variovorax paradoxus</name>
    <dbReference type="NCBI Taxonomy" id="34073"/>
    <lineage>
        <taxon>Bacteria</taxon>
        <taxon>Pseudomonadati</taxon>
        <taxon>Pseudomonadota</taxon>
        <taxon>Betaproteobacteria</taxon>
        <taxon>Burkholderiales</taxon>
        <taxon>Comamonadaceae</taxon>
        <taxon>Variovorax</taxon>
    </lineage>
</organism>
<dbReference type="PROSITE" id="PS00041">
    <property type="entry name" value="HTH_ARAC_FAMILY_1"/>
    <property type="match status" value="1"/>
</dbReference>
<protein>
    <submittedName>
        <fullName evidence="5">RCS-specific HTH-type transcriptional activator RclR</fullName>
    </submittedName>
</protein>
<evidence type="ECO:0000313" key="5">
    <source>
        <dbReference type="EMBL" id="CAA2109542.1"/>
    </source>
</evidence>
<evidence type="ECO:0000259" key="4">
    <source>
        <dbReference type="PROSITE" id="PS01124"/>
    </source>
</evidence>
<dbReference type="Pfam" id="PF12852">
    <property type="entry name" value="Cupin_6"/>
    <property type="match status" value="1"/>
</dbReference>
<evidence type="ECO:0000256" key="2">
    <source>
        <dbReference type="ARBA" id="ARBA00023125"/>
    </source>
</evidence>
<name>A0A679JJY6_VARPD</name>
<dbReference type="RefSeq" id="WP_339093494.1">
    <property type="nucleotide sequence ID" value="NZ_LR743508.1"/>
</dbReference>
<dbReference type="PANTHER" id="PTHR46796">
    <property type="entry name" value="HTH-TYPE TRANSCRIPTIONAL ACTIVATOR RHAS-RELATED"/>
    <property type="match status" value="1"/>
</dbReference>
<proteinExistence type="predicted"/>
<reference evidence="5" key="1">
    <citation type="submission" date="2019-12" db="EMBL/GenBank/DDBJ databases">
        <authorList>
            <person name="Cremers G."/>
        </authorList>
    </citation>
    <scope>NUCLEOTIDE SEQUENCE</scope>
    <source>
        <strain evidence="5">Vvax</strain>
    </source>
</reference>
<accession>A0A679JJY6</accession>
<feature type="domain" description="HTH araC/xylS-type" evidence="4">
    <location>
        <begin position="190"/>
        <end position="287"/>
    </location>
</feature>
<sequence length="289" mass="31589">MTSATALPPIDRLSSLLERFQVRAHLFHSGPLCGTTHFAAKPGRGFLHVLRRGEMVVTHSARAGVPRKVVVKEPTLLFYPRPLSHDFHNAPVEGSDFVCATLDFDGGEAHPLARALPPLVRLPLHAVEGLEQSLGLLFAETTRVLCGHRLLADRLFEVVLIQLLRWLLDHPHESGLPPGLLTGLGDPQLARVLVAMHERPGEPWSLEQMASEAGLSRSAFAQRFKAVVDATPADYLANWRLTIAQAELRNGASVKTIADALGYANASALSRLFTQKVGVSPREWLAARE</sequence>
<dbReference type="InterPro" id="IPR009057">
    <property type="entry name" value="Homeodomain-like_sf"/>
</dbReference>
<evidence type="ECO:0000256" key="1">
    <source>
        <dbReference type="ARBA" id="ARBA00023015"/>
    </source>
</evidence>
<keyword evidence="3" id="KW-0804">Transcription</keyword>
<dbReference type="InterPro" id="IPR018060">
    <property type="entry name" value="HTH_AraC"/>
</dbReference>
<dbReference type="GO" id="GO:0043565">
    <property type="term" value="F:sequence-specific DNA binding"/>
    <property type="evidence" value="ECO:0007669"/>
    <property type="project" value="InterPro"/>
</dbReference>
<dbReference type="SMART" id="SM00342">
    <property type="entry name" value="HTH_ARAC"/>
    <property type="match status" value="1"/>
</dbReference>
<keyword evidence="2" id="KW-0238">DNA-binding</keyword>
<dbReference type="PANTHER" id="PTHR46796:SF13">
    <property type="entry name" value="HTH-TYPE TRANSCRIPTIONAL ACTIVATOR RHAS"/>
    <property type="match status" value="1"/>
</dbReference>
<dbReference type="Pfam" id="PF12833">
    <property type="entry name" value="HTH_18"/>
    <property type="match status" value="1"/>
</dbReference>